<dbReference type="OrthoDB" id="4064064at2759"/>
<organism evidence="2 3">
    <name type="scientific">[Candida] subhashii</name>
    <dbReference type="NCBI Taxonomy" id="561895"/>
    <lineage>
        <taxon>Eukaryota</taxon>
        <taxon>Fungi</taxon>
        <taxon>Dikarya</taxon>
        <taxon>Ascomycota</taxon>
        <taxon>Saccharomycotina</taxon>
        <taxon>Pichiomycetes</taxon>
        <taxon>Debaryomycetaceae</taxon>
        <taxon>Spathaspora</taxon>
    </lineage>
</organism>
<gene>
    <name evidence="2" type="ORF">J8A68_004072</name>
</gene>
<dbReference type="GeneID" id="73470872"/>
<sequence length="706" mass="79710">MSQLSSPTEKRVKSNTISRLSSLRLSKSAAPPSSSSNLLDPNTPISTKIPPKRTKDDTNTSQYQDIKPRTKHSAFELDITVDDVTKQHQQQQRQQLLAPPMEDSPVENGVSKHDLRKAGELASLFLDTRNILRADCNIIDPLANTASPDSPTSPKLGNGNTHKGISISRSTQFRAEKVKAMLGMKYMYIERIYEWRLAHSGEQNRNEHPGVEGVYNPLQIIRNRKIRAKHGEFPNPLPASIPLACNVFSRRNRDPRLQSKNSTKRPWRMIWAVELDEFVGDPRWRAHHWHELRNSRGELWFPPPGGGNKSKKLTKRLHDKLFDSNNNNNSGVSSLSSDEDQGSSIKRPLHTRSRSAGTTTSDSDIHLIKISRSKSPSKKKKLRHKMKKLYQGTSSTGGGGNSSSSGNSENNPNSSTSSNVFNDEQSTTDQQVNSDGVDQLSTQMFKRVNLSHDTESMDNEDSDNGQQQDINDMASVHIVPTIMVDPVASPSQQVDHSIQDVEFVSTQKRASEIEQASSPEEGEDNTGEGEEENGEVVSGEEDEISPEHCRLMIDQNEQDFSEIYTNLQDVNHSIILHRNFLMYIYPIYLELVQHKVDDITHKRIYEIFDQMSNINEDQLPVYEELYRGFLDEIKSVIHMVNDNYSVKIDTLLSSSDRAISEINALLSLELRKVTERLDILDSSVHSKNIQSNYNIIEIDLGDCEYI</sequence>
<dbReference type="AlphaFoldDB" id="A0A8J5QI27"/>
<dbReference type="PANTHER" id="PTHR38426">
    <property type="entry name" value="MAINTENANCE OF TELOMERE CAPPING PROTEIN 4"/>
    <property type="match status" value="1"/>
</dbReference>
<feature type="region of interest" description="Disordered" evidence="1">
    <location>
        <begin position="143"/>
        <end position="168"/>
    </location>
</feature>
<evidence type="ECO:0000313" key="3">
    <source>
        <dbReference type="Proteomes" id="UP000694255"/>
    </source>
</evidence>
<feature type="compositionally biased region" description="Low complexity" evidence="1">
    <location>
        <begin position="18"/>
        <end position="39"/>
    </location>
</feature>
<dbReference type="RefSeq" id="XP_049262657.1">
    <property type="nucleotide sequence ID" value="XM_049407992.1"/>
</dbReference>
<dbReference type="PANTHER" id="PTHR38426:SF1">
    <property type="entry name" value="MAINTENANCE OF TELOMERE CAPPING PROTEIN 4"/>
    <property type="match status" value="1"/>
</dbReference>
<feature type="compositionally biased region" description="Basic residues" evidence="1">
    <location>
        <begin position="369"/>
        <end position="388"/>
    </location>
</feature>
<comment type="caution">
    <text evidence="2">The sequence shown here is derived from an EMBL/GenBank/DDBJ whole genome shotgun (WGS) entry which is preliminary data.</text>
</comment>
<feature type="compositionally biased region" description="Low complexity" evidence="1">
    <location>
        <begin position="324"/>
        <end position="336"/>
    </location>
</feature>
<feature type="region of interest" description="Disordered" evidence="1">
    <location>
        <begin position="506"/>
        <end position="544"/>
    </location>
</feature>
<evidence type="ECO:0000313" key="2">
    <source>
        <dbReference type="EMBL" id="KAG7662424.1"/>
    </source>
</evidence>
<dbReference type="InterPro" id="IPR038769">
    <property type="entry name" value="MTC4"/>
</dbReference>
<proteinExistence type="predicted"/>
<protein>
    <submittedName>
        <fullName evidence="2">Uncharacterized protein</fullName>
    </submittedName>
</protein>
<feature type="compositionally biased region" description="Polar residues" evidence="1">
    <location>
        <begin position="144"/>
        <end position="168"/>
    </location>
</feature>
<feature type="compositionally biased region" description="Polar residues" evidence="1">
    <location>
        <begin position="420"/>
        <end position="437"/>
    </location>
</feature>
<accession>A0A8J5QI27</accession>
<feature type="region of interest" description="Disordered" evidence="1">
    <location>
        <begin position="1"/>
        <end position="72"/>
    </location>
</feature>
<name>A0A8J5QI27_9ASCO</name>
<feature type="compositionally biased region" description="Acidic residues" evidence="1">
    <location>
        <begin position="520"/>
        <end position="544"/>
    </location>
</feature>
<dbReference type="Proteomes" id="UP000694255">
    <property type="component" value="Unassembled WGS sequence"/>
</dbReference>
<evidence type="ECO:0000256" key="1">
    <source>
        <dbReference type="SAM" id="MobiDB-lite"/>
    </source>
</evidence>
<keyword evidence="3" id="KW-1185">Reference proteome</keyword>
<dbReference type="EMBL" id="JAGSYN010000179">
    <property type="protein sequence ID" value="KAG7662424.1"/>
    <property type="molecule type" value="Genomic_DNA"/>
</dbReference>
<feature type="compositionally biased region" description="Polar residues" evidence="1">
    <location>
        <begin position="506"/>
        <end position="518"/>
    </location>
</feature>
<reference evidence="2 3" key="1">
    <citation type="journal article" date="2021" name="DNA Res.">
        <title>Genome analysis of Candida subhashii reveals its hybrid nature and dual mitochondrial genome conformations.</title>
        <authorList>
            <person name="Mixao V."/>
            <person name="Hegedusova E."/>
            <person name="Saus E."/>
            <person name="Pryszcz L.P."/>
            <person name="Cillingova A."/>
            <person name="Nosek J."/>
            <person name="Gabaldon T."/>
        </authorList>
    </citation>
    <scope>NUCLEOTIDE SEQUENCE [LARGE SCALE GENOMIC DNA]</scope>
    <source>
        <strain evidence="2 3">CBS 10753</strain>
    </source>
</reference>
<feature type="region of interest" description="Disordered" evidence="1">
    <location>
        <begin position="321"/>
        <end position="437"/>
    </location>
</feature>
<feature type="compositionally biased region" description="Low complexity" evidence="1">
    <location>
        <begin position="402"/>
        <end position="419"/>
    </location>
</feature>